<comment type="subcellular location">
    <subcellularLocation>
        <location evidence="1">Membrane</location>
        <topology evidence="1">Multi-pass membrane protein</topology>
    </subcellularLocation>
</comment>
<evidence type="ECO:0000256" key="5">
    <source>
        <dbReference type="ARBA" id="ARBA00023136"/>
    </source>
</evidence>
<feature type="transmembrane region" description="Helical" evidence="6">
    <location>
        <begin position="97"/>
        <end position="121"/>
    </location>
</feature>
<dbReference type="PANTHER" id="PTHR43461">
    <property type="entry name" value="TRANSMEMBRANE PROTEIN 256"/>
    <property type="match status" value="1"/>
</dbReference>
<name>A0A1W6Z0I7_9BORD</name>
<accession>A0A1W6Z0I7</accession>
<dbReference type="InterPro" id="IPR006696">
    <property type="entry name" value="DUF423"/>
</dbReference>
<dbReference type="PANTHER" id="PTHR43461:SF1">
    <property type="entry name" value="TRANSMEMBRANE PROTEIN 256"/>
    <property type="match status" value="1"/>
</dbReference>
<dbReference type="Pfam" id="PF04241">
    <property type="entry name" value="DUF423"/>
    <property type="match status" value="1"/>
</dbReference>
<reference evidence="7 8" key="1">
    <citation type="submission" date="2017-05" db="EMBL/GenBank/DDBJ databases">
        <title>Complete and WGS of Bordetella genogroups.</title>
        <authorList>
            <person name="Spilker T."/>
            <person name="LiPuma J."/>
        </authorList>
    </citation>
    <scope>NUCLEOTIDE SEQUENCE [LARGE SCALE GENOMIC DNA]</scope>
    <source>
        <strain evidence="7 8">AU17164</strain>
    </source>
</reference>
<organism evidence="7 8">
    <name type="scientific">Bordetella genomosp. 9</name>
    <dbReference type="NCBI Taxonomy" id="1416803"/>
    <lineage>
        <taxon>Bacteria</taxon>
        <taxon>Pseudomonadati</taxon>
        <taxon>Pseudomonadota</taxon>
        <taxon>Betaproteobacteria</taxon>
        <taxon>Burkholderiales</taxon>
        <taxon>Alcaligenaceae</taxon>
        <taxon>Bordetella</taxon>
    </lineage>
</organism>
<sequence length="127" mass="13252">MTDRIFVFLGAINMFLAVGAGAFGAHGLRQVLSSEMLAVWQTGVTYHIAHALGLLALAALGARYGGTLWTLAGWLMFAGIVLFSGSLYLLSATGVRWLGAITPIGGAAFLVAWAIVAWAAWSPASGR</sequence>
<feature type="transmembrane region" description="Helical" evidence="6">
    <location>
        <begin position="68"/>
        <end position="90"/>
    </location>
</feature>
<evidence type="ECO:0000256" key="6">
    <source>
        <dbReference type="SAM" id="Phobius"/>
    </source>
</evidence>
<gene>
    <name evidence="7" type="ORF">CAL13_12090</name>
</gene>
<evidence type="ECO:0000256" key="3">
    <source>
        <dbReference type="ARBA" id="ARBA00022692"/>
    </source>
</evidence>
<keyword evidence="5 6" id="KW-0472">Membrane</keyword>
<feature type="transmembrane region" description="Helical" evidence="6">
    <location>
        <begin position="37"/>
        <end position="62"/>
    </location>
</feature>
<protein>
    <recommendedName>
        <fullName evidence="9">DUF423 domain-containing protein</fullName>
    </recommendedName>
</protein>
<evidence type="ECO:0000256" key="1">
    <source>
        <dbReference type="ARBA" id="ARBA00004141"/>
    </source>
</evidence>
<comment type="similarity">
    <text evidence="2">Belongs to the UPF0382 family.</text>
</comment>
<evidence type="ECO:0000313" key="8">
    <source>
        <dbReference type="Proteomes" id="UP000194139"/>
    </source>
</evidence>
<proteinExistence type="inferred from homology"/>
<dbReference type="EMBL" id="CP021109">
    <property type="protein sequence ID" value="ARP86865.1"/>
    <property type="molecule type" value="Genomic_DNA"/>
</dbReference>
<evidence type="ECO:0000256" key="4">
    <source>
        <dbReference type="ARBA" id="ARBA00022989"/>
    </source>
</evidence>
<keyword evidence="4 6" id="KW-1133">Transmembrane helix</keyword>
<evidence type="ECO:0000256" key="2">
    <source>
        <dbReference type="ARBA" id="ARBA00009694"/>
    </source>
</evidence>
<evidence type="ECO:0008006" key="9">
    <source>
        <dbReference type="Google" id="ProtNLM"/>
    </source>
</evidence>
<dbReference type="GO" id="GO:0005886">
    <property type="term" value="C:plasma membrane"/>
    <property type="evidence" value="ECO:0007669"/>
    <property type="project" value="TreeGrafter"/>
</dbReference>
<dbReference type="AlphaFoldDB" id="A0A1W6Z0I7"/>
<keyword evidence="8" id="KW-1185">Reference proteome</keyword>
<evidence type="ECO:0000313" key="7">
    <source>
        <dbReference type="EMBL" id="ARP86865.1"/>
    </source>
</evidence>
<keyword evidence="3 6" id="KW-0812">Transmembrane</keyword>
<feature type="transmembrane region" description="Helical" evidence="6">
    <location>
        <begin position="6"/>
        <end position="25"/>
    </location>
</feature>
<dbReference type="RefSeq" id="WP_086072535.1">
    <property type="nucleotide sequence ID" value="NZ_CP021109.1"/>
</dbReference>
<dbReference type="Proteomes" id="UP000194139">
    <property type="component" value="Chromosome"/>
</dbReference>